<proteinExistence type="predicted"/>
<gene>
    <name evidence="3" type="ORF">FHX37_0086</name>
</gene>
<evidence type="ECO:0000313" key="3">
    <source>
        <dbReference type="EMBL" id="TQN30225.1"/>
    </source>
</evidence>
<feature type="region of interest" description="Disordered" evidence="1">
    <location>
        <begin position="26"/>
        <end position="45"/>
    </location>
</feature>
<dbReference type="EMBL" id="VFQC01000001">
    <property type="protein sequence ID" value="TQN30225.1"/>
    <property type="molecule type" value="Genomic_DNA"/>
</dbReference>
<evidence type="ECO:0000256" key="2">
    <source>
        <dbReference type="SAM" id="SignalP"/>
    </source>
</evidence>
<evidence type="ECO:0000256" key="1">
    <source>
        <dbReference type="SAM" id="MobiDB-lite"/>
    </source>
</evidence>
<dbReference type="Proteomes" id="UP000317422">
    <property type="component" value="Unassembled WGS sequence"/>
</dbReference>
<evidence type="ECO:0000313" key="4">
    <source>
        <dbReference type="Proteomes" id="UP000317422"/>
    </source>
</evidence>
<comment type="caution">
    <text evidence="3">The sequence shown here is derived from an EMBL/GenBank/DDBJ whole genome shotgun (WGS) entry which is preliminary data.</text>
</comment>
<feature type="signal peptide" evidence="2">
    <location>
        <begin position="1"/>
        <end position="29"/>
    </location>
</feature>
<dbReference type="PROSITE" id="PS51257">
    <property type="entry name" value="PROKAR_LIPOPROTEIN"/>
    <property type="match status" value="1"/>
</dbReference>
<keyword evidence="2" id="KW-0732">Signal</keyword>
<reference evidence="3 4" key="1">
    <citation type="submission" date="2019-06" db="EMBL/GenBank/DDBJ databases">
        <title>Sequencing the genomes of 1000 actinobacteria strains.</title>
        <authorList>
            <person name="Klenk H.-P."/>
        </authorList>
    </citation>
    <scope>NUCLEOTIDE SEQUENCE [LARGE SCALE GENOMIC DNA]</scope>
    <source>
        <strain evidence="3 4">DSM 45015</strain>
    </source>
</reference>
<feature type="chain" id="PRO_5039542475" description="Lipoprotein" evidence="2">
    <location>
        <begin position="30"/>
        <end position="396"/>
    </location>
</feature>
<keyword evidence="4" id="KW-1185">Reference proteome</keyword>
<organism evidence="3 4">
    <name type="scientific">Haloactinospora alba</name>
    <dbReference type="NCBI Taxonomy" id="405555"/>
    <lineage>
        <taxon>Bacteria</taxon>
        <taxon>Bacillati</taxon>
        <taxon>Actinomycetota</taxon>
        <taxon>Actinomycetes</taxon>
        <taxon>Streptosporangiales</taxon>
        <taxon>Nocardiopsidaceae</taxon>
        <taxon>Haloactinospora</taxon>
    </lineage>
</organism>
<feature type="region of interest" description="Disordered" evidence="1">
    <location>
        <begin position="90"/>
        <end position="117"/>
    </location>
</feature>
<evidence type="ECO:0008006" key="5">
    <source>
        <dbReference type="Google" id="ProtNLM"/>
    </source>
</evidence>
<dbReference type="AlphaFoldDB" id="A0A543NEH9"/>
<name>A0A543NEH9_9ACTN</name>
<accession>A0A543NEH9</accession>
<protein>
    <recommendedName>
        <fullName evidence="5">Lipoprotein</fullName>
    </recommendedName>
</protein>
<dbReference type="OrthoDB" id="3721452at2"/>
<sequence>MRMAGTGRRARFGASVLLAVLAASTGCSSGNSEGTDGEEPPRLDPEAVYLSWQVPKGGLPDGEPLDIADDARLVGATDDVRLHGVRKVREMSQPVEGEPPPGEETVSPDTTMPSAGGRAAPEHELLLARIETDDKGVYPKLFEPTRELNKRELFLRVGDAKRPLPDEAFSSGQKTGPVVLTASVPTGKPVALVMESEGREQSLDLRTGERGEDAVREFYRAPLVGPRKAVTWPVDVRVKLRDSPGYPPLSDPVTVTMPSLPEEKKGEKGYRGAARGFWLSVYAPEHDWAPEGKRWLLFESPSVSDSGNGSDYNYYADEAATYTVEADGKTYEPRESKHSIEAVLVPESFRSGTLRITPQGKARLAPDALKPQEAEVTETIDGPVDRSTVPIRISRL</sequence>